<name>A0A366LSA0_9ACTN</name>
<dbReference type="OrthoDB" id="7058606at2"/>
<dbReference type="RefSeq" id="WP_113983664.1">
    <property type="nucleotide sequence ID" value="NZ_QMEY01000014.1"/>
</dbReference>
<dbReference type="EMBL" id="QMEY01000014">
    <property type="protein sequence ID" value="RBQ16801.1"/>
    <property type="molecule type" value="Genomic_DNA"/>
</dbReference>
<feature type="domain" description="Pyridoxamine 5'-phosphate oxidase N-terminal" evidence="2">
    <location>
        <begin position="13"/>
        <end position="102"/>
    </location>
</feature>
<dbReference type="Proteomes" id="UP000253303">
    <property type="component" value="Unassembled WGS sequence"/>
</dbReference>
<keyword evidence="4" id="KW-1185">Reference proteome</keyword>
<reference evidence="3 4" key="1">
    <citation type="submission" date="2018-06" db="EMBL/GenBank/DDBJ databases">
        <title>Sphaerisporangium craniellae sp. nov., isolated from a marine sponge in the South China Sea.</title>
        <authorList>
            <person name="Li L."/>
        </authorList>
    </citation>
    <scope>NUCLEOTIDE SEQUENCE [LARGE SCALE GENOMIC DNA]</scope>
    <source>
        <strain evidence="3 4">LHW63015</strain>
    </source>
</reference>
<accession>A0A366LSA0</accession>
<dbReference type="PANTHER" id="PTHR35176">
    <property type="entry name" value="HEME OXYGENASE HI_0854-RELATED"/>
    <property type="match status" value="1"/>
</dbReference>
<sequence length="137" mass="15193">MFRDDDLALLARPLYAFLTVAPSGERWPAPRPVWFEVADDGDLQMFSVQGAPKLARLREQARASVVVAAPPGEPEHWVSVEGSVTLHDEGGADLAARLAQRYWDMGNPNYQKILDDWRAGGVVRIVLRPEAVSRFPA</sequence>
<comment type="caution">
    <text evidence="3">The sequence shown here is derived from an EMBL/GenBank/DDBJ whole genome shotgun (WGS) entry which is preliminary data.</text>
</comment>
<dbReference type="GO" id="GO:0070967">
    <property type="term" value="F:coenzyme F420 binding"/>
    <property type="evidence" value="ECO:0007669"/>
    <property type="project" value="TreeGrafter"/>
</dbReference>
<keyword evidence="1" id="KW-0560">Oxidoreductase</keyword>
<dbReference type="SUPFAM" id="SSF50475">
    <property type="entry name" value="FMN-binding split barrel"/>
    <property type="match status" value="1"/>
</dbReference>
<dbReference type="InterPro" id="IPR011576">
    <property type="entry name" value="Pyridox_Oxase_N"/>
</dbReference>
<dbReference type="InterPro" id="IPR052019">
    <property type="entry name" value="F420H2_bilvrd_red/Heme_oxyg"/>
</dbReference>
<dbReference type="Gene3D" id="2.30.110.10">
    <property type="entry name" value="Electron Transport, Fmn-binding Protein, Chain A"/>
    <property type="match status" value="1"/>
</dbReference>
<dbReference type="Pfam" id="PF01243">
    <property type="entry name" value="PNPOx_N"/>
    <property type="match status" value="1"/>
</dbReference>
<proteinExistence type="predicted"/>
<evidence type="ECO:0000256" key="1">
    <source>
        <dbReference type="ARBA" id="ARBA00023002"/>
    </source>
</evidence>
<evidence type="ECO:0000259" key="2">
    <source>
        <dbReference type="Pfam" id="PF01243"/>
    </source>
</evidence>
<evidence type="ECO:0000313" key="4">
    <source>
        <dbReference type="Proteomes" id="UP000253303"/>
    </source>
</evidence>
<protein>
    <submittedName>
        <fullName evidence="3">Pyridoxamine 5'-phosphate oxidase family protein</fullName>
    </submittedName>
</protein>
<dbReference type="GO" id="GO:0016627">
    <property type="term" value="F:oxidoreductase activity, acting on the CH-CH group of donors"/>
    <property type="evidence" value="ECO:0007669"/>
    <property type="project" value="TreeGrafter"/>
</dbReference>
<organism evidence="3 4">
    <name type="scientific">Spongiactinospora rosea</name>
    <dbReference type="NCBI Taxonomy" id="2248750"/>
    <lineage>
        <taxon>Bacteria</taxon>
        <taxon>Bacillati</taxon>
        <taxon>Actinomycetota</taxon>
        <taxon>Actinomycetes</taxon>
        <taxon>Streptosporangiales</taxon>
        <taxon>Streptosporangiaceae</taxon>
        <taxon>Spongiactinospora</taxon>
    </lineage>
</organism>
<dbReference type="GO" id="GO:0005829">
    <property type="term" value="C:cytosol"/>
    <property type="evidence" value="ECO:0007669"/>
    <property type="project" value="TreeGrafter"/>
</dbReference>
<dbReference type="PANTHER" id="PTHR35176:SF6">
    <property type="entry name" value="HEME OXYGENASE HI_0854-RELATED"/>
    <property type="match status" value="1"/>
</dbReference>
<dbReference type="AlphaFoldDB" id="A0A366LSA0"/>
<dbReference type="InterPro" id="IPR012349">
    <property type="entry name" value="Split_barrel_FMN-bd"/>
</dbReference>
<evidence type="ECO:0000313" key="3">
    <source>
        <dbReference type="EMBL" id="RBQ16801.1"/>
    </source>
</evidence>
<gene>
    <name evidence="3" type="ORF">DP939_27400</name>
</gene>